<keyword evidence="2" id="KW-0963">Cytoplasm</keyword>
<dbReference type="PANTHER" id="PTHR18861">
    <property type="entry name" value="ELKS/RAB6-INTERACTING/CAST PROTEIN"/>
    <property type="match status" value="1"/>
</dbReference>
<dbReference type="GO" id="GO:0048788">
    <property type="term" value="C:cytoskeleton of presynaptic active zone"/>
    <property type="evidence" value="ECO:0007669"/>
    <property type="project" value="TreeGrafter"/>
</dbReference>
<feature type="compositionally biased region" description="Polar residues" evidence="10">
    <location>
        <begin position="13"/>
        <end position="78"/>
    </location>
</feature>
<dbReference type="GO" id="GO:0007274">
    <property type="term" value="P:neuromuscular synaptic transmission"/>
    <property type="evidence" value="ECO:0007669"/>
    <property type="project" value="TreeGrafter"/>
</dbReference>
<evidence type="ECO:0000256" key="7">
    <source>
        <dbReference type="ARBA" id="ARBA00023273"/>
    </source>
</evidence>
<evidence type="ECO:0000256" key="2">
    <source>
        <dbReference type="ARBA" id="ARBA00022490"/>
    </source>
</evidence>
<keyword evidence="6" id="KW-0206">Cytoskeleton</keyword>
<evidence type="ECO:0000256" key="4">
    <source>
        <dbReference type="ARBA" id="ARBA00023018"/>
    </source>
</evidence>
<feature type="compositionally biased region" description="Polar residues" evidence="10">
    <location>
        <begin position="120"/>
        <end position="139"/>
    </location>
</feature>
<feature type="region of interest" description="Disordered" evidence="10">
    <location>
        <begin position="1"/>
        <end position="84"/>
    </location>
</feature>
<dbReference type="GO" id="GO:0098882">
    <property type="term" value="F:structural constituent of presynaptic active zone"/>
    <property type="evidence" value="ECO:0007669"/>
    <property type="project" value="TreeGrafter"/>
</dbReference>
<name>A0A9D4RW91_DREPO</name>
<keyword evidence="12" id="KW-1185">Reference proteome</keyword>
<feature type="region of interest" description="Disordered" evidence="10">
    <location>
        <begin position="173"/>
        <end position="212"/>
    </location>
</feature>
<evidence type="ECO:0000256" key="6">
    <source>
        <dbReference type="ARBA" id="ARBA00023212"/>
    </source>
</evidence>
<reference evidence="11" key="1">
    <citation type="journal article" date="2019" name="bioRxiv">
        <title>The Genome of the Zebra Mussel, Dreissena polymorpha: A Resource for Invasive Species Research.</title>
        <authorList>
            <person name="McCartney M.A."/>
            <person name="Auch B."/>
            <person name="Kono T."/>
            <person name="Mallez S."/>
            <person name="Zhang Y."/>
            <person name="Obille A."/>
            <person name="Becker A."/>
            <person name="Abrahante J.E."/>
            <person name="Garbe J."/>
            <person name="Badalamenti J.P."/>
            <person name="Herman A."/>
            <person name="Mangelson H."/>
            <person name="Liachko I."/>
            <person name="Sullivan S."/>
            <person name="Sone E.D."/>
            <person name="Koren S."/>
            <person name="Silverstein K.A.T."/>
            <person name="Beckman K.B."/>
            <person name="Gohl D.M."/>
        </authorList>
    </citation>
    <scope>NUCLEOTIDE SEQUENCE</scope>
    <source>
        <strain evidence="11">Duluth1</strain>
        <tissue evidence="11">Whole animal</tissue>
    </source>
</reference>
<dbReference type="AlphaFoldDB" id="A0A9D4RW91"/>
<evidence type="ECO:0000256" key="5">
    <source>
        <dbReference type="ARBA" id="ARBA00023054"/>
    </source>
</evidence>
<dbReference type="Proteomes" id="UP000828390">
    <property type="component" value="Unassembled WGS sequence"/>
</dbReference>
<protein>
    <submittedName>
        <fullName evidence="11">Uncharacterized protein</fullName>
    </submittedName>
</protein>
<dbReference type="InterPro" id="IPR019323">
    <property type="entry name" value="ELKS/CAST"/>
</dbReference>
<evidence type="ECO:0000313" key="12">
    <source>
        <dbReference type="Proteomes" id="UP000828390"/>
    </source>
</evidence>
<dbReference type="PANTHER" id="PTHR18861:SF0">
    <property type="entry name" value="BRUCHPILOT, ISOFORM J"/>
    <property type="match status" value="1"/>
</dbReference>
<proteinExistence type="predicted"/>
<comment type="subcellular location">
    <subcellularLocation>
        <location evidence="1">Cytoplasm</location>
        <location evidence="1">Cytoskeleton</location>
    </subcellularLocation>
    <subcellularLocation>
        <location evidence="8">Presynapse</location>
    </subcellularLocation>
</comment>
<keyword evidence="5 9" id="KW-0175">Coiled coil</keyword>
<evidence type="ECO:0000256" key="1">
    <source>
        <dbReference type="ARBA" id="ARBA00004245"/>
    </source>
</evidence>
<reference evidence="11" key="2">
    <citation type="submission" date="2020-11" db="EMBL/GenBank/DDBJ databases">
        <authorList>
            <person name="McCartney M.A."/>
            <person name="Auch B."/>
            <person name="Kono T."/>
            <person name="Mallez S."/>
            <person name="Becker A."/>
            <person name="Gohl D.M."/>
            <person name="Silverstein K.A.T."/>
            <person name="Koren S."/>
            <person name="Bechman K.B."/>
            <person name="Herman A."/>
            <person name="Abrahante J.E."/>
            <person name="Garbe J."/>
        </authorList>
    </citation>
    <scope>NUCLEOTIDE SEQUENCE</scope>
    <source>
        <strain evidence="11">Duluth1</strain>
        <tissue evidence="11">Whole animal</tissue>
    </source>
</reference>
<feature type="region of interest" description="Disordered" evidence="10">
    <location>
        <begin position="109"/>
        <end position="158"/>
    </location>
</feature>
<comment type="caution">
    <text evidence="11">The sequence shown here is derived from an EMBL/GenBank/DDBJ whole genome shotgun (WGS) entry which is preliminary data.</text>
</comment>
<keyword evidence="3" id="KW-0597">Phosphoprotein</keyword>
<feature type="coiled-coil region" evidence="9">
    <location>
        <begin position="441"/>
        <end position="517"/>
    </location>
</feature>
<organism evidence="11 12">
    <name type="scientific">Dreissena polymorpha</name>
    <name type="common">Zebra mussel</name>
    <name type="synonym">Mytilus polymorpha</name>
    <dbReference type="NCBI Taxonomy" id="45954"/>
    <lineage>
        <taxon>Eukaryota</taxon>
        <taxon>Metazoa</taxon>
        <taxon>Spiralia</taxon>
        <taxon>Lophotrochozoa</taxon>
        <taxon>Mollusca</taxon>
        <taxon>Bivalvia</taxon>
        <taxon>Autobranchia</taxon>
        <taxon>Heteroconchia</taxon>
        <taxon>Euheterodonta</taxon>
        <taxon>Imparidentia</taxon>
        <taxon>Neoheterodontei</taxon>
        <taxon>Myida</taxon>
        <taxon>Dreissenoidea</taxon>
        <taxon>Dreissenidae</taxon>
        <taxon>Dreissena</taxon>
    </lineage>
</organism>
<evidence type="ECO:0000313" key="11">
    <source>
        <dbReference type="EMBL" id="KAH3880922.1"/>
    </source>
</evidence>
<evidence type="ECO:0000256" key="8">
    <source>
        <dbReference type="ARBA" id="ARBA00034106"/>
    </source>
</evidence>
<dbReference type="GO" id="GO:0048167">
    <property type="term" value="P:regulation of synaptic plasticity"/>
    <property type="evidence" value="ECO:0007669"/>
    <property type="project" value="TreeGrafter"/>
</dbReference>
<evidence type="ECO:0000256" key="10">
    <source>
        <dbReference type="SAM" id="MobiDB-lite"/>
    </source>
</evidence>
<feature type="compositionally biased region" description="Polar residues" evidence="10">
    <location>
        <begin position="175"/>
        <end position="188"/>
    </location>
</feature>
<keyword evidence="4" id="KW-0770">Synapse</keyword>
<feature type="compositionally biased region" description="Basic and acidic residues" evidence="10">
    <location>
        <begin position="191"/>
        <end position="212"/>
    </location>
</feature>
<accession>A0A9D4RW91</accession>
<keyword evidence="7" id="KW-0966">Cell projection</keyword>
<dbReference type="GO" id="GO:0030424">
    <property type="term" value="C:axon"/>
    <property type="evidence" value="ECO:0007669"/>
    <property type="project" value="UniProtKB-SubCell"/>
</dbReference>
<sequence>MFKRKKKSPSAKDINSLTKKSENASVSSQSYSSLPKSMYSGSEKNFTQTSPIRSTSGSGTMNLNLNNKPNGSQDSKGPSSPLDLPMEALQSITAAYNLGKVYNSCDISSSSSIPKLQARSPYQSPVHNSYTSSQISSKSNTRHRSLEKGEFSGLFSGETSLERQFERLQMVMPSEPQSELNNASNTMPVSRGDRKGATINYTRERSQEREYPHMGARSLERDHYYHINNSRSRSTDRQDITSQLQHTQEQFRNLSRDSLILELQSQITDLNKDCAKMQQELDSTKDKLSSTMNSIKSFWSPELKKERSLRKEESAKYGLLNEQYKATQAELKKHLSTIRELEAKVKSSSRVASSLLSKDEYESLKHQHDGQTKEIKILRKTVDEMELRLETQKQTLLARDESIKKLLEMLQSKGVAIDKIEESQKEVEKFRVQKVEDTVKMGGLKRQIEDKNVEISKLKDRVGQLSDELESSRVQLRQQPSSAHTMQAIMEAKDSRIAALERELQCLEEKLHTLGEEGGAASGAQDGSLKKDIMSAKEKALRVEVSGRYGPTTTQMLQLNLINY</sequence>
<evidence type="ECO:0000256" key="3">
    <source>
        <dbReference type="ARBA" id="ARBA00022553"/>
    </source>
</evidence>
<dbReference type="Pfam" id="PF10174">
    <property type="entry name" value="Cast"/>
    <property type="match status" value="1"/>
</dbReference>
<evidence type="ECO:0000256" key="9">
    <source>
        <dbReference type="SAM" id="Coils"/>
    </source>
</evidence>
<gene>
    <name evidence="11" type="ORF">DPMN_004844</name>
</gene>
<dbReference type="EMBL" id="JAIWYP010000001">
    <property type="protein sequence ID" value="KAH3880922.1"/>
    <property type="molecule type" value="Genomic_DNA"/>
</dbReference>
<feature type="coiled-coil region" evidence="9">
    <location>
        <begin position="237"/>
        <end position="287"/>
    </location>
</feature>